<comment type="caution">
    <text evidence="3">The sequence shown here is derived from an EMBL/GenBank/DDBJ whole genome shotgun (WGS) entry which is preliminary data.</text>
</comment>
<dbReference type="CDD" id="cd03794">
    <property type="entry name" value="GT4_WbuB-like"/>
    <property type="match status" value="1"/>
</dbReference>
<feature type="region of interest" description="Disordered" evidence="1">
    <location>
        <begin position="39"/>
        <end position="65"/>
    </location>
</feature>
<dbReference type="InterPro" id="IPR028098">
    <property type="entry name" value="Glyco_trans_4-like_N"/>
</dbReference>
<evidence type="ECO:0000313" key="3">
    <source>
        <dbReference type="EMBL" id="MDR6512444.1"/>
    </source>
</evidence>
<accession>A0ABU1MQ18</accession>
<dbReference type="PANTHER" id="PTHR45947:SF3">
    <property type="entry name" value="SULFOQUINOVOSYL TRANSFERASE SQD2"/>
    <property type="match status" value="1"/>
</dbReference>
<feature type="compositionally biased region" description="Pro residues" evidence="1">
    <location>
        <begin position="46"/>
        <end position="58"/>
    </location>
</feature>
<evidence type="ECO:0000259" key="2">
    <source>
        <dbReference type="Pfam" id="PF13579"/>
    </source>
</evidence>
<dbReference type="InterPro" id="IPR050194">
    <property type="entry name" value="Glycosyltransferase_grp1"/>
</dbReference>
<evidence type="ECO:0000313" key="4">
    <source>
        <dbReference type="Proteomes" id="UP001184150"/>
    </source>
</evidence>
<feature type="domain" description="Glycosyltransferase subfamily 4-like N-terminal" evidence="2">
    <location>
        <begin position="17"/>
        <end position="203"/>
    </location>
</feature>
<dbReference type="RefSeq" id="WP_309805997.1">
    <property type="nucleotide sequence ID" value="NZ_JAVDRD010000009.1"/>
</dbReference>
<dbReference type="SUPFAM" id="SSF53756">
    <property type="entry name" value="UDP-Glycosyltransferase/glycogen phosphorylase"/>
    <property type="match status" value="1"/>
</dbReference>
<evidence type="ECO:0000256" key="1">
    <source>
        <dbReference type="SAM" id="MobiDB-lite"/>
    </source>
</evidence>
<dbReference type="Pfam" id="PF13692">
    <property type="entry name" value="Glyco_trans_1_4"/>
    <property type="match status" value="1"/>
</dbReference>
<sequence length="422" mass="44542">MARILHVLDHSLPLHSGYTFRTRAILKAQEGHGLEVRGLTGLRHGAPPPAPAPEPAPGSAPGDDLEIHDGLRFHRTPGVASGPPGLREWREAGALADRIVDLARQWRPDVLHAHSPALCGLAAVRAGRRLGLPVVYEIRAFWEDAAVGNGTGREGSARYWLTRQLENRVVAGADAVVTICQGLKDDLVARGVAPAKITIMPNGVDLALFGTPPAPDAALRAQLGLGEGPVIGFLGSFYPYEGLDDMIAAMPAIVAAVPGARLLLVGGGPAAEALRAQAAASPAAHAIHFVGRVPHHEVDRYYALADVVCYPRKAMRLTDLVTPLKPLEAMAQGKLVAASNVGGHRELIADGQTGTLFAPDDPAALAQAMVALFARRAQWDAQRAVARRFVETAHDWAANAARYLPVYQGLIAQGLDTPGLAA</sequence>
<dbReference type="PANTHER" id="PTHR45947">
    <property type="entry name" value="SULFOQUINOVOSYL TRANSFERASE SQD2"/>
    <property type="match status" value="1"/>
</dbReference>
<dbReference type="NCBIfam" id="TIGR04063">
    <property type="entry name" value="stp3"/>
    <property type="match status" value="1"/>
</dbReference>
<dbReference type="Gene3D" id="3.40.50.2000">
    <property type="entry name" value="Glycogen Phosphorylase B"/>
    <property type="match status" value="2"/>
</dbReference>
<dbReference type="Proteomes" id="UP001184150">
    <property type="component" value="Unassembled WGS sequence"/>
</dbReference>
<dbReference type="Pfam" id="PF13579">
    <property type="entry name" value="Glyco_trans_4_4"/>
    <property type="match status" value="1"/>
</dbReference>
<dbReference type="EMBL" id="JAVDRD010000009">
    <property type="protein sequence ID" value="MDR6512444.1"/>
    <property type="molecule type" value="Genomic_DNA"/>
</dbReference>
<protein>
    <submittedName>
        <fullName evidence="3">PEP-CTERM/exosortase A-associated glycosyltransferase</fullName>
    </submittedName>
</protein>
<proteinExistence type="predicted"/>
<keyword evidence="4" id="KW-1185">Reference proteome</keyword>
<reference evidence="3 4" key="1">
    <citation type="submission" date="2023-07" db="EMBL/GenBank/DDBJ databases">
        <title>Sorghum-associated microbial communities from plants grown in Nebraska, USA.</title>
        <authorList>
            <person name="Schachtman D."/>
        </authorList>
    </citation>
    <scope>NUCLEOTIDE SEQUENCE [LARGE SCALE GENOMIC DNA]</scope>
    <source>
        <strain evidence="3 4">DS1027</strain>
    </source>
</reference>
<organism evidence="3 4">
    <name type="scientific">Novosphingobium capsulatum</name>
    <dbReference type="NCBI Taxonomy" id="13688"/>
    <lineage>
        <taxon>Bacteria</taxon>
        <taxon>Pseudomonadati</taxon>
        <taxon>Pseudomonadota</taxon>
        <taxon>Alphaproteobacteria</taxon>
        <taxon>Sphingomonadales</taxon>
        <taxon>Sphingomonadaceae</taxon>
        <taxon>Novosphingobium</taxon>
    </lineage>
</organism>
<dbReference type="InterPro" id="IPR024004">
    <property type="entry name" value="PEP-CTERM/XrtA_GlycosylTrfase"/>
</dbReference>
<name>A0ABU1MQ18_9SPHN</name>
<gene>
    <name evidence="3" type="ORF">J2792_003327</name>
</gene>